<gene>
    <name evidence="5" type="ORF">MAM_02446</name>
</gene>
<keyword evidence="3" id="KW-0732">Signal</keyword>
<dbReference type="Proteomes" id="UP000030816">
    <property type="component" value="Unassembled WGS sequence"/>
</dbReference>
<organism evidence="5 6">
    <name type="scientific">Metarhizium album (strain ARSEF 1941)</name>
    <dbReference type="NCBI Taxonomy" id="1081103"/>
    <lineage>
        <taxon>Eukaryota</taxon>
        <taxon>Fungi</taxon>
        <taxon>Dikarya</taxon>
        <taxon>Ascomycota</taxon>
        <taxon>Pezizomycotina</taxon>
        <taxon>Sordariomycetes</taxon>
        <taxon>Hypocreomycetidae</taxon>
        <taxon>Hypocreales</taxon>
        <taxon>Clavicipitaceae</taxon>
        <taxon>Metarhizium</taxon>
    </lineage>
</organism>
<dbReference type="GO" id="GO:0006508">
    <property type="term" value="P:proteolysis"/>
    <property type="evidence" value="ECO:0007669"/>
    <property type="project" value="InterPro"/>
</dbReference>
<dbReference type="PROSITE" id="PS00134">
    <property type="entry name" value="TRYPSIN_HIS"/>
    <property type="match status" value="1"/>
</dbReference>
<sequence length="560" mass="60568">MVPKAAAAVLAAAFPAASAAAASIDKRIVGGVNVEGKSDFSYVVAVNSASGIFCGGILIGPKTAVTAAHCVEGAKSVRAGSRDSETGGIVVEIEESHIHPDFDEGKPWEGTPVLLHDIAVLKLKFPIRESSSISYARLPANGSYPVAGSKATAAGWGSQVVLRDRDTPQPAVHLAKVELQIHHWNFCRSLNRGASDDGAHRICAGGGTQGKNVCKYDSGGPLQAASGEVIGLMSWVIPDKKSTRCKDKPAVFTSLGFPSFLSFIEKHREKTNSKPSTVWEWSPEMLQERCAYFDELVLSFELSSGPGRNVIKIDFPGAGAEAHTIYTGPDAGSYKWQHLNMNKTFRSAAVEPSLLSRVRLLADPGGWRVVGMKFRGRCDGSNVWLQNDKFASFDKTLRIKPDGTGSLWGGSTYKVWEGSLPLEDWAPKPACTHLQQMQATLRISDAYWSGTDNDLYLVVGEARYLLAHRPSRGEVFTALVDLVESYGSPIVAVEDVKHIAVHSQGQHDQFLPQLLTITGLCHGPANTLLEIKHEANEWVAAGDDLSIDISPDLWEMVKRK</sequence>
<dbReference type="CDD" id="cd00190">
    <property type="entry name" value="Tryp_SPc"/>
    <property type="match status" value="1"/>
</dbReference>
<dbReference type="PANTHER" id="PTHR24276:SF98">
    <property type="entry name" value="FI18310P1-RELATED"/>
    <property type="match status" value="1"/>
</dbReference>
<dbReference type="PRINTS" id="PR00722">
    <property type="entry name" value="CHYMOTRYPSIN"/>
</dbReference>
<protein>
    <submittedName>
        <fullName evidence="5">Peptidase cysteine/serine, trypsin-like protein</fullName>
    </submittedName>
</protein>
<evidence type="ECO:0000256" key="1">
    <source>
        <dbReference type="ARBA" id="ARBA00007664"/>
    </source>
</evidence>
<keyword evidence="2" id="KW-1015">Disulfide bond</keyword>
<dbReference type="InterPro" id="IPR043504">
    <property type="entry name" value="Peptidase_S1_PA_chymotrypsin"/>
</dbReference>
<dbReference type="EMBL" id="AZHE01000004">
    <property type="protein sequence ID" value="KHN99593.1"/>
    <property type="molecule type" value="Genomic_DNA"/>
</dbReference>
<dbReference type="InterPro" id="IPR001254">
    <property type="entry name" value="Trypsin_dom"/>
</dbReference>
<keyword evidence="6" id="KW-1185">Reference proteome</keyword>
<name>A0A0B2WZW3_METAS</name>
<dbReference type="HOGENOM" id="CLU_486683_0_0_1"/>
<dbReference type="OrthoDB" id="4927900at2759"/>
<dbReference type="PANTHER" id="PTHR24276">
    <property type="entry name" value="POLYSERASE-RELATED"/>
    <property type="match status" value="1"/>
</dbReference>
<dbReference type="GeneID" id="63736901"/>
<feature type="chain" id="PRO_5002079797" evidence="3">
    <location>
        <begin position="22"/>
        <end position="560"/>
    </location>
</feature>
<dbReference type="AlphaFoldDB" id="A0A0B2WZW3"/>
<evidence type="ECO:0000313" key="6">
    <source>
        <dbReference type="Proteomes" id="UP000030816"/>
    </source>
</evidence>
<dbReference type="InterPro" id="IPR001314">
    <property type="entry name" value="Peptidase_S1A"/>
</dbReference>
<evidence type="ECO:0000256" key="2">
    <source>
        <dbReference type="ARBA" id="ARBA00023157"/>
    </source>
</evidence>
<dbReference type="InterPro" id="IPR050430">
    <property type="entry name" value="Peptidase_S1"/>
</dbReference>
<evidence type="ECO:0000259" key="4">
    <source>
        <dbReference type="PROSITE" id="PS50240"/>
    </source>
</evidence>
<dbReference type="Gene3D" id="2.40.10.10">
    <property type="entry name" value="Trypsin-like serine proteases"/>
    <property type="match status" value="1"/>
</dbReference>
<accession>A0A0B2WZW3</accession>
<reference evidence="5 6" key="1">
    <citation type="journal article" date="2014" name="Proc. Natl. Acad. Sci. U.S.A.">
        <title>Trajectory and genomic determinants of fungal-pathogen speciation and host adaptation.</title>
        <authorList>
            <person name="Hu X."/>
            <person name="Xiao G."/>
            <person name="Zheng P."/>
            <person name="Shang Y."/>
            <person name="Su Y."/>
            <person name="Zhang X."/>
            <person name="Liu X."/>
            <person name="Zhan S."/>
            <person name="St Leger R.J."/>
            <person name="Wang C."/>
        </authorList>
    </citation>
    <scope>NUCLEOTIDE SEQUENCE [LARGE SCALE GENOMIC DNA]</scope>
    <source>
        <strain evidence="5 6">ARSEF 1941</strain>
    </source>
</reference>
<dbReference type="STRING" id="1081103.A0A0B2WZW3"/>
<dbReference type="GO" id="GO:0004252">
    <property type="term" value="F:serine-type endopeptidase activity"/>
    <property type="evidence" value="ECO:0007669"/>
    <property type="project" value="InterPro"/>
</dbReference>
<comment type="caution">
    <text evidence="5">The sequence shown here is derived from an EMBL/GenBank/DDBJ whole genome shotgun (WGS) entry which is preliminary data.</text>
</comment>
<dbReference type="Pfam" id="PF00089">
    <property type="entry name" value="Trypsin"/>
    <property type="match status" value="1"/>
</dbReference>
<dbReference type="InterPro" id="IPR009003">
    <property type="entry name" value="Peptidase_S1_PA"/>
</dbReference>
<dbReference type="InterPro" id="IPR018114">
    <property type="entry name" value="TRYPSIN_HIS"/>
</dbReference>
<feature type="signal peptide" evidence="3">
    <location>
        <begin position="1"/>
        <end position="21"/>
    </location>
</feature>
<dbReference type="PROSITE" id="PS50240">
    <property type="entry name" value="TRYPSIN_DOM"/>
    <property type="match status" value="1"/>
</dbReference>
<dbReference type="SMART" id="SM00020">
    <property type="entry name" value="Tryp_SPc"/>
    <property type="match status" value="1"/>
</dbReference>
<evidence type="ECO:0000313" key="5">
    <source>
        <dbReference type="EMBL" id="KHN99593.1"/>
    </source>
</evidence>
<proteinExistence type="inferred from homology"/>
<comment type="similarity">
    <text evidence="1">Belongs to the peptidase S1 family.</text>
</comment>
<feature type="domain" description="Peptidase S1" evidence="4">
    <location>
        <begin position="28"/>
        <end position="269"/>
    </location>
</feature>
<evidence type="ECO:0000256" key="3">
    <source>
        <dbReference type="SAM" id="SignalP"/>
    </source>
</evidence>
<dbReference type="SUPFAM" id="SSF50494">
    <property type="entry name" value="Trypsin-like serine proteases"/>
    <property type="match status" value="1"/>
</dbReference>
<dbReference type="RefSeq" id="XP_040680659.1">
    <property type="nucleotide sequence ID" value="XM_040821245.1"/>
</dbReference>